<keyword evidence="4" id="KW-1185">Reference proteome</keyword>
<evidence type="ECO:0000256" key="1">
    <source>
        <dbReference type="SAM" id="Coils"/>
    </source>
</evidence>
<feature type="coiled-coil region" evidence="1">
    <location>
        <begin position="346"/>
        <end position="387"/>
    </location>
</feature>
<evidence type="ECO:0000313" key="4">
    <source>
        <dbReference type="Proteomes" id="UP001165289"/>
    </source>
</evidence>
<evidence type="ECO:0000313" key="3">
    <source>
        <dbReference type="EMBL" id="KAI6659763.1"/>
    </source>
</evidence>
<name>A0AAV7KF02_9METZ</name>
<keyword evidence="1" id="KW-0175">Coiled coil</keyword>
<feature type="compositionally biased region" description="Basic and acidic residues" evidence="2">
    <location>
        <begin position="502"/>
        <end position="519"/>
    </location>
</feature>
<comment type="caution">
    <text evidence="3">The sequence shown here is derived from an EMBL/GenBank/DDBJ whole genome shotgun (WGS) entry which is preliminary data.</text>
</comment>
<dbReference type="Gene3D" id="1.10.287.1490">
    <property type="match status" value="1"/>
</dbReference>
<organism evidence="3 4">
    <name type="scientific">Oopsacas minuta</name>
    <dbReference type="NCBI Taxonomy" id="111878"/>
    <lineage>
        <taxon>Eukaryota</taxon>
        <taxon>Metazoa</taxon>
        <taxon>Porifera</taxon>
        <taxon>Hexactinellida</taxon>
        <taxon>Hexasterophora</taxon>
        <taxon>Lyssacinosida</taxon>
        <taxon>Leucopsacidae</taxon>
        <taxon>Oopsacas</taxon>
    </lineage>
</organism>
<dbReference type="Proteomes" id="UP001165289">
    <property type="component" value="Unassembled WGS sequence"/>
</dbReference>
<gene>
    <name evidence="3" type="ORF">LOD99_10652</name>
</gene>
<protein>
    <recommendedName>
        <fullName evidence="5">C2H2-type domain-containing protein</fullName>
    </recommendedName>
</protein>
<dbReference type="AlphaFoldDB" id="A0AAV7KF02"/>
<proteinExistence type="predicted"/>
<reference evidence="3 4" key="1">
    <citation type="journal article" date="2023" name="BMC Biol.">
        <title>The compact genome of the sponge Oopsacas minuta (Hexactinellida) is lacking key metazoan core genes.</title>
        <authorList>
            <person name="Santini S."/>
            <person name="Schenkelaars Q."/>
            <person name="Jourda C."/>
            <person name="Duchesne M."/>
            <person name="Belahbib H."/>
            <person name="Rocher C."/>
            <person name="Selva M."/>
            <person name="Riesgo A."/>
            <person name="Vervoort M."/>
            <person name="Leys S.P."/>
            <person name="Kodjabachian L."/>
            <person name="Le Bivic A."/>
            <person name="Borchiellini C."/>
            <person name="Claverie J.M."/>
            <person name="Renard E."/>
        </authorList>
    </citation>
    <scope>NUCLEOTIDE SEQUENCE [LARGE SCALE GENOMIC DNA]</scope>
    <source>
        <strain evidence="3">SPO-2</strain>
    </source>
</reference>
<feature type="region of interest" description="Disordered" evidence="2">
    <location>
        <begin position="485"/>
        <end position="519"/>
    </location>
</feature>
<accession>A0AAV7KF02</accession>
<sequence length="519" mass="59378">MSIQDDKHTQSQSSLAKWGQYPPSNSGYQWTCNLCNSIFGTLEQREKHQHECPGINLPSHQSQWNSSVSSRQPSPLYGGADILHKYYPPITQPQMPLIQETIRLPPPQLPVTLNQHTTTPAMYQQTAIAPGYLHNTTPAMFQQRAIAPEYLHNTTPAISQYTVSVPEYLHTTTPAMHQNTVTTPEYQNTYTSATYNYSAATVPEYQNTITSAMYQHKSKEHAYQHTPAAIESHTGSRRVELYWMKESPTLDIQVTYIDEVYGGIVLQWNSKSEIFEGVAELSLGQHTGCLTLSTNDTILPIKQFIVEQGSPDPQKIMITTGQRRVVTPQTVTYVESDRGRVTSEEKRSLQDDINRLTADLDNRNNELVQQRQEYLKYKQENTDLTKQVELLLKDNKILRTAGKPVVSIPVEIETLQLKIQEWEKKYGILENEVIKFKEEKNSANEYSDYLYQQKQQFEDKLQEVQQKLNTSQIQITELKANLQEFVKDENAPPPLPTRCKPVLKEETQSADKEVKESEN</sequence>
<evidence type="ECO:0000256" key="2">
    <source>
        <dbReference type="SAM" id="MobiDB-lite"/>
    </source>
</evidence>
<dbReference type="EMBL" id="JAKMXF010000050">
    <property type="protein sequence ID" value="KAI6659763.1"/>
    <property type="molecule type" value="Genomic_DNA"/>
</dbReference>
<evidence type="ECO:0008006" key="5">
    <source>
        <dbReference type="Google" id="ProtNLM"/>
    </source>
</evidence>